<evidence type="ECO:0000313" key="4">
    <source>
        <dbReference type="RefSeq" id="XP_015598855.1"/>
    </source>
</evidence>
<gene>
    <name evidence="4" type="primary">LOC107269488</name>
</gene>
<feature type="signal peptide" evidence="1">
    <location>
        <begin position="1"/>
        <end position="28"/>
    </location>
</feature>
<dbReference type="PANTHER" id="PTHR39069">
    <property type="entry name" value="ECDYSONE-INDUCIBLE GENE E1, ISOFORM A"/>
    <property type="match status" value="1"/>
</dbReference>
<feature type="domain" description="EB" evidence="2">
    <location>
        <begin position="212"/>
        <end position="258"/>
    </location>
</feature>
<dbReference type="AlphaFoldDB" id="A0AAJ7FMB2"/>
<evidence type="ECO:0000313" key="3">
    <source>
        <dbReference type="Proteomes" id="UP000694920"/>
    </source>
</evidence>
<protein>
    <submittedName>
        <fullName evidence="4">Prion-like-(Q/N-rich) domain-bearing protein 25 isoform X1</fullName>
    </submittedName>
</protein>
<keyword evidence="4" id="KW-0034">Amyloid</keyword>
<proteinExistence type="predicted"/>
<sequence length="340" mass="38279">MKGRGFNRIYLLVLLFVLLRIPCYLVSGNLTCRDQALPSFSETLASCEYDKDCVENAYCWNQQTCLCMTGYLVDRNRTHVQCLRTATAMGDPCTKDVQCSVTFTAQAECRDNVCQCSIGSHFQAGRCYQTVRIGQMCQTSKNCYVENSPSYCVTGFCECPFQHHPNSDGTRCIRSSFLDDQCSGDEECVAQNSRCLNVCRCNVDHVMSSDRKRCLKAANVIGESCSEHAQCQEFMTNAQCNEERCSCVEGYHQRGPVCYRSVKLGRACETHRQCVTPTNRDSNTTEVTSVDCIYGMCTCASDYTTTEDQLDCIRYSDNGTGNLQINWLALLMILASFYRF</sequence>
<keyword evidence="1" id="KW-0732">Signal</keyword>
<dbReference type="InterPro" id="IPR006149">
    <property type="entry name" value="EB_dom"/>
</dbReference>
<name>A0AAJ7FMB2_CEPCN</name>
<keyword evidence="3" id="KW-1185">Reference proteome</keyword>
<feature type="domain" description="EB" evidence="2">
    <location>
        <begin position="123"/>
        <end position="172"/>
    </location>
</feature>
<evidence type="ECO:0000256" key="1">
    <source>
        <dbReference type="SAM" id="SignalP"/>
    </source>
</evidence>
<feature type="chain" id="PRO_5042552218" evidence="1">
    <location>
        <begin position="29"/>
        <end position="340"/>
    </location>
</feature>
<keyword evidence="4" id="KW-0640">Prion</keyword>
<dbReference type="Pfam" id="PF01683">
    <property type="entry name" value="EB"/>
    <property type="match status" value="2"/>
</dbReference>
<accession>A0AAJ7FMB2</accession>
<dbReference type="PANTHER" id="PTHR39069:SF9">
    <property type="entry name" value="EB DOMAIN-CONTAINING PROTEIN"/>
    <property type="match status" value="1"/>
</dbReference>
<dbReference type="KEGG" id="ccin:107269488"/>
<dbReference type="Proteomes" id="UP000694920">
    <property type="component" value="Unplaced"/>
</dbReference>
<organism evidence="3 4">
    <name type="scientific">Cephus cinctus</name>
    <name type="common">Wheat stem sawfly</name>
    <dbReference type="NCBI Taxonomy" id="211228"/>
    <lineage>
        <taxon>Eukaryota</taxon>
        <taxon>Metazoa</taxon>
        <taxon>Ecdysozoa</taxon>
        <taxon>Arthropoda</taxon>
        <taxon>Hexapoda</taxon>
        <taxon>Insecta</taxon>
        <taxon>Pterygota</taxon>
        <taxon>Neoptera</taxon>
        <taxon>Endopterygota</taxon>
        <taxon>Hymenoptera</taxon>
        <taxon>Cephoidea</taxon>
        <taxon>Cephidae</taxon>
        <taxon>Cephus</taxon>
    </lineage>
</organism>
<dbReference type="RefSeq" id="XP_015598855.1">
    <property type="nucleotide sequence ID" value="XM_015743369.2"/>
</dbReference>
<dbReference type="GeneID" id="107269488"/>
<reference evidence="4" key="1">
    <citation type="submission" date="2025-08" db="UniProtKB">
        <authorList>
            <consortium name="RefSeq"/>
        </authorList>
    </citation>
    <scope>IDENTIFICATION</scope>
</reference>
<evidence type="ECO:0000259" key="2">
    <source>
        <dbReference type="Pfam" id="PF01683"/>
    </source>
</evidence>